<proteinExistence type="inferred from homology"/>
<keyword evidence="5" id="KW-1185">Reference proteome</keyword>
<dbReference type="InterPro" id="IPR050718">
    <property type="entry name" value="ApaG-like"/>
</dbReference>
<evidence type="ECO:0000259" key="3">
    <source>
        <dbReference type="PROSITE" id="PS51087"/>
    </source>
</evidence>
<reference evidence="4 5" key="1">
    <citation type="submission" date="2021-03" db="EMBL/GenBank/DDBJ databases">
        <authorList>
            <person name="So Y."/>
        </authorList>
    </citation>
    <scope>NUCLEOTIDE SEQUENCE [LARGE SCALE GENOMIC DNA]</scope>
    <source>
        <strain evidence="4 5">SSH11</strain>
    </source>
</reference>
<evidence type="ECO:0000256" key="2">
    <source>
        <dbReference type="HAMAP-Rule" id="MF_00791"/>
    </source>
</evidence>
<evidence type="ECO:0000313" key="4">
    <source>
        <dbReference type="EMBL" id="MBP0447023.1"/>
    </source>
</evidence>
<dbReference type="Gene3D" id="2.60.40.1470">
    <property type="entry name" value="ApaG domain"/>
    <property type="match status" value="1"/>
</dbReference>
<dbReference type="InterPro" id="IPR007474">
    <property type="entry name" value="ApaG_domain"/>
</dbReference>
<protein>
    <recommendedName>
        <fullName evidence="1 2">Protein ApaG</fullName>
    </recommendedName>
</protein>
<dbReference type="InterPro" id="IPR023065">
    <property type="entry name" value="Uncharacterised_ApaG"/>
</dbReference>
<dbReference type="PANTHER" id="PTHR47191:SF2">
    <property type="entry name" value="OS05G0170800 PROTEIN"/>
    <property type="match status" value="1"/>
</dbReference>
<feature type="domain" description="ApaG" evidence="3">
    <location>
        <begin position="16"/>
        <end position="141"/>
    </location>
</feature>
<dbReference type="EMBL" id="JAGIZB010000024">
    <property type="protein sequence ID" value="MBP0447023.1"/>
    <property type="molecule type" value="Genomic_DNA"/>
</dbReference>
<organism evidence="4 5">
    <name type="scientific">Pararoseomonas baculiformis</name>
    <dbReference type="NCBI Taxonomy" id="2820812"/>
    <lineage>
        <taxon>Bacteria</taxon>
        <taxon>Pseudomonadati</taxon>
        <taxon>Pseudomonadota</taxon>
        <taxon>Alphaproteobacteria</taxon>
        <taxon>Acetobacterales</taxon>
        <taxon>Acetobacteraceae</taxon>
        <taxon>Pararoseomonas</taxon>
    </lineage>
</organism>
<dbReference type="HAMAP" id="MF_00791">
    <property type="entry name" value="ApaG"/>
    <property type="match status" value="1"/>
</dbReference>
<evidence type="ECO:0000256" key="1">
    <source>
        <dbReference type="ARBA" id="ARBA00017693"/>
    </source>
</evidence>
<dbReference type="PANTHER" id="PTHR47191">
    <property type="entry name" value="OS05G0170800 PROTEIN"/>
    <property type="match status" value="1"/>
</dbReference>
<dbReference type="Proteomes" id="UP000681594">
    <property type="component" value="Unassembled WGS sequence"/>
</dbReference>
<sequence length="144" mass="16031">MSGRRSESGKETNAFTAVTRGLRVTVRSYYLADQSDPELGRHVWAYRVRITNEGRDTVQLMKRSWEITDAQGRTQRVHGDGVVGEQPVLEPGEAFEYTSGTPLATPSGFMRGLYHMVVPATGERFDAEIPPFSLDSPHGQFTVN</sequence>
<dbReference type="RefSeq" id="WP_209381289.1">
    <property type="nucleotide sequence ID" value="NZ_JAGIZB010000024.1"/>
</dbReference>
<accession>A0ABS4AKK1</accession>
<dbReference type="Pfam" id="PF04379">
    <property type="entry name" value="DUF525"/>
    <property type="match status" value="1"/>
</dbReference>
<name>A0ABS4AKK1_9PROT</name>
<dbReference type="NCBIfam" id="NF003967">
    <property type="entry name" value="PRK05461.1"/>
    <property type="match status" value="1"/>
</dbReference>
<comment type="caution">
    <text evidence="4">The sequence shown here is derived from an EMBL/GenBank/DDBJ whole genome shotgun (WGS) entry which is preliminary data.</text>
</comment>
<evidence type="ECO:0000313" key="5">
    <source>
        <dbReference type="Proteomes" id="UP000681594"/>
    </source>
</evidence>
<dbReference type="PROSITE" id="PS51087">
    <property type="entry name" value="APAG"/>
    <property type="match status" value="1"/>
</dbReference>
<dbReference type="InterPro" id="IPR036767">
    <property type="entry name" value="ApaG_sf"/>
</dbReference>
<dbReference type="SUPFAM" id="SSF110069">
    <property type="entry name" value="ApaG-like"/>
    <property type="match status" value="1"/>
</dbReference>
<gene>
    <name evidence="2 4" type="primary">apaG</name>
    <name evidence="4" type="ORF">J8J14_19805</name>
</gene>